<dbReference type="GO" id="GO:0004425">
    <property type="term" value="F:indole-3-glycerol-phosphate synthase activity"/>
    <property type="evidence" value="ECO:0007669"/>
    <property type="project" value="UniProtKB-UniRule"/>
</dbReference>
<reference evidence="19 20" key="1">
    <citation type="journal article" date="2018" name="Genome Announc.">
        <title>Ignatzschineria cameli sp. nov., isolated from necrotic foot tissue of dromedaries (Camelus dromedarius) and associated maggots (Wohlfahrtia species) in Dubai.</title>
        <authorList>
            <person name="Tsang C.C."/>
            <person name="Tang J.Y."/>
            <person name="Fong J.Y."/>
            <person name="Kinne J."/>
            <person name="Lee H.H."/>
            <person name="Joseph M."/>
            <person name="Jose S."/>
            <person name="Schuster R.K."/>
            <person name="Tang Y."/>
            <person name="Sivakumar S."/>
            <person name="Chen J.H."/>
            <person name="Teng J.L."/>
            <person name="Lau S.K."/>
            <person name="Wernery U."/>
            <person name="Woo P.C."/>
        </authorList>
    </citation>
    <scope>NUCLEOTIDE SEQUENCE [LARGE SCALE GENOMIC DNA]</scope>
    <source>
        <strain evidence="19 20">KCTC 22643</strain>
    </source>
</reference>
<dbReference type="PANTHER" id="PTHR22854:SF2">
    <property type="entry name" value="INDOLE-3-GLYCEROL-PHOSPHATE SYNTHASE"/>
    <property type="match status" value="1"/>
</dbReference>
<evidence type="ECO:0000256" key="7">
    <source>
        <dbReference type="ARBA" id="ARBA00022605"/>
    </source>
</evidence>
<dbReference type="NCBIfam" id="NF006945">
    <property type="entry name" value="PRK09427.1"/>
    <property type="match status" value="1"/>
</dbReference>
<dbReference type="SUPFAM" id="SSF51366">
    <property type="entry name" value="Ribulose-phoshate binding barrel"/>
    <property type="match status" value="2"/>
</dbReference>
<dbReference type="HAMAP" id="MF_00135">
    <property type="entry name" value="PRAI"/>
    <property type="match status" value="1"/>
</dbReference>
<dbReference type="InterPro" id="IPR013798">
    <property type="entry name" value="Indole-3-glycerol_P_synth_dom"/>
</dbReference>
<evidence type="ECO:0000256" key="15">
    <source>
        <dbReference type="HAMAP-Rule" id="MF_00134"/>
    </source>
</evidence>
<dbReference type="Pfam" id="PF00218">
    <property type="entry name" value="IGPS"/>
    <property type="match status" value="1"/>
</dbReference>
<evidence type="ECO:0000256" key="11">
    <source>
        <dbReference type="ARBA" id="ARBA00023235"/>
    </source>
</evidence>
<evidence type="ECO:0000256" key="16">
    <source>
        <dbReference type="HAMAP-Rule" id="MF_00135"/>
    </source>
</evidence>
<dbReference type="Proteomes" id="UP000244948">
    <property type="component" value="Unassembled WGS sequence"/>
</dbReference>
<keyword evidence="20" id="KW-1185">Reference proteome</keyword>
<comment type="pathway">
    <text evidence="4 15">Amino-acid biosynthesis; L-tryptophan biosynthesis; L-tryptophan from chorismate: step 4/5.</text>
</comment>
<evidence type="ECO:0000259" key="17">
    <source>
        <dbReference type="Pfam" id="PF00218"/>
    </source>
</evidence>
<dbReference type="GO" id="GO:0000162">
    <property type="term" value="P:L-tryptophan biosynthetic process"/>
    <property type="evidence" value="ECO:0007669"/>
    <property type="project" value="UniProtKB-UniRule"/>
</dbReference>
<dbReference type="AlphaFoldDB" id="A0A2U2AMM9"/>
<keyword evidence="11 16" id="KW-0413">Isomerase</keyword>
<keyword evidence="10 15" id="KW-0057">Aromatic amino acid biosynthesis</keyword>
<accession>A0A2U2AMM9</accession>
<dbReference type="EC" id="4.1.1.48" evidence="15"/>
<dbReference type="InterPro" id="IPR013785">
    <property type="entry name" value="Aldolase_TIM"/>
</dbReference>
<feature type="domain" description="N-(5'phosphoribosyl) anthranilate isomerase (PRAI)" evidence="18">
    <location>
        <begin position="263"/>
        <end position="455"/>
    </location>
</feature>
<sequence length="473" mass="52776">MNETVLGKIVETRRKAIAQLVQEMPLTTFEADLTSSDRDFYQAIEARREEGLPAYILECKRSSPSKGLICEDFDLPEIVQSYSPYATAISVLTEPQYFGGDFINLKIAKAATKLPILCKDFIVDAYQIYLARYYGADAVLLMLSVLRDDEYRYLANIAHTLGMGVLTEVNDEDEVRRALKLRAKVIGINNRDLRDLSIDLGKSERLRALMPAEQIVISESGIRHYHDIRKLSQSVDGFLIGSHLMGSADLDRALHQLLVGGDKVCGLTSIEDAQAAFDAGAQYGGLIFILTSPRGVTYRQAKEIRHAVPLEYIGVFQNDDIDAILFIAKEVGLSAIQLHGHEPQHYITELRAKLPRNIKIIKAINIQEGEQQLPFLDYQDVDHYLLDGKKGGSGEPFDWSLLEGADLSNLFLAGGINHNNIVDALSFHPLGVDLNSGVEALPGKKDAKKLEQIFQLIAEHKQPIKINRDKYSR</sequence>
<proteinExistence type="inferred from homology"/>
<evidence type="ECO:0000256" key="1">
    <source>
        <dbReference type="ARBA" id="ARBA00001164"/>
    </source>
</evidence>
<keyword evidence="12 15" id="KW-0456">Lyase</keyword>
<comment type="similarity">
    <text evidence="5">In the N-terminal section; belongs to the TrpC family.</text>
</comment>
<comment type="similarity">
    <text evidence="16">Belongs to the TrpF family.</text>
</comment>
<dbReference type="CDD" id="cd00405">
    <property type="entry name" value="PRAI"/>
    <property type="match status" value="1"/>
</dbReference>
<evidence type="ECO:0000313" key="19">
    <source>
        <dbReference type="EMBL" id="PWD84469.1"/>
    </source>
</evidence>
<dbReference type="PANTHER" id="PTHR22854">
    <property type="entry name" value="TRYPTOPHAN BIOSYNTHESIS PROTEIN"/>
    <property type="match status" value="1"/>
</dbReference>
<dbReference type="Pfam" id="PF00697">
    <property type="entry name" value="PRAI"/>
    <property type="match status" value="1"/>
</dbReference>
<keyword evidence="7 15" id="KW-0028">Amino-acid biosynthesis</keyword>
<comment type="pathway">
    <text evidence="3 16">Amino-acid biosynthesis; L-tryptophan biosynthesis; L-tryptophan from chorismate: step 3/5.</text>
</comment>
<evidence type="ECO:0000256" key="14">
    <source>
        <dbReference type="ARBA" id="ARBA00025592"/>
    </source>
</evidence>
<evidence type="ECO:0000256" key="2">
    <source>
        <dbReference type="ARBA" id="ARBA00001633"/>
    </source>
</evidence>
<keyword evidence="13" id="KW-0511">Multifunctional enzyme</keyword>
<evidence type="ECO:0000313" key="20">
    <source>
        <dbReference type="Proteomes" id="UP000244948"/>
    </source>
</evidence>
<dbReference type="InterPro" id="IPR045186">
    <property type="entry name" value="Indole-3-glycerol_P_synth"/>
</dbReference>
<evidence type="ECO:0000256" key="13">
    <source>
        <dbReference type="ARBA" id="ARBA00023268"/>
    </source>
</evidence>
<dbReference type="Gene3D" id="3.20.20.70">
    <property type="entry name" value="Aldolase class I"/>
    <property type="match status" value="2"/>
</dbReference>
<evidence type="ECO:0000256" key="8">
    <source>
        <dbReference type="ARBA" id="ARBA00022793"/>
    </source>
</evidence>
<dbReference type="EMBL" id="QEWR01000002">
    <property type="protein sequence ID" value="PWD84469.1"/>
    <property type="molecule type" value="Genomic_DNA"/>
</dbReference>
<dbReference type="InterPro" id="IPR001468">
    <property type="entry name" value="Indole-3-GlycerolPSynthase_CS"/>
</dbReference>
<organism evidence="19 20">
    <name type="scientific">Ignatzschineria indica</name>
    <dbReference type="NCBI Taxonomy" id="472583"/>
    <lineage>
        <taxon>Bacteria</taxon>
        <taxon>Pseudomonadati</taxon>
        <taxon>Pseudomonadota</taxon>
        <taxon>Gammaproteobacteria</taxon>
        <taxon>Cardiobacteriales</taxon>
        <taxon>Ignatzschineriaceae</taxon>
        <taxon>Ignatzschineria</taxon>
    </lineage>
</organism>
<evidence type="ECO:0000259" key="18">
    <source>
        <dbReference type="Pfam" id="PF00697"/>
    </source>
</evidence>
<dbReference type="GO" id="GO:0004640">
    <property type="term" value="F:phosphoribosylanthranilate isomerase activity"/>
    <property type="evidence" value="ECO:0007669"/>
    <property type="project" value="UniProtKB-UniRule"/>
</dbReference>
<dbReference type="UniPathway" id="UPA00035">
    <property type="reaction ID" value="UER00042"/>
</dbReference>
<comment type="similarity">
    <text evidence="15">Belongs to the TrpC family.</text>
</comment>
<comment type="catalytic activity">
    <reaction evidence="2 15">
        <text>1-(2-carboxyphenylamino)-1-deoxy-D-ribulose 5-phosphate + H(+) = (1S,2R)-1-C-(indol-3-yl)glycerol 3-phosphate + CO2 + H2O</text>
        <dbReference type="Rhea" id="RHEA:23476"/>
        <dbReference type="ChEBI" id="CHEBI:15377"/>
        <dbReference type="ChEBI" id="CHEBI:15378"/>
        <dbReference type="ChEBI" id="CHEBI:16526"/>
        <dbReference type="ChEBI" id="CHEBI:58613"/>
        <dbReference type="ChEBI" id="CHEBI:58866"/>
        <dbReference type="EC" id="4.1.1.48"/>
    </reaction>
</comment>
<evidence type="ECO:0000256" key="3">
    <source>
        <dbReference type="ARBA" id="ARBA00004664"/>
    </source>
</evidence>
<name>A0A2U2AMM9_9GAMM</name>
<keyword evidence="9 15" id="KW-0822">Tryptophan biosynthesis</keyword>
<dbReference type="HAMAP" id="MF_00134_B">
    <property type="entry name" value="IGPS_B"/>
    <property type="match status" value="1"/>
</dbReference>
<evidence type="ECO:0000256" key="4">
    <source>
        <dbReference type="ARBA" id="ARBA00004696"/>
    </source>
</evidence>
<evidence type="ECO:0000256" key="5">
    <source>
        <dbReference type="ARBA" id="ARBA00007902"/>
    </source>
</evidence>
<dbReference type="PROSITE" id="PS00614">
    <property type="entry name" value="IGPS"/>
    <property type="match status" value="1"/>
</dbReference>
<dbReference type="InterPro" id="IPR001240">
    <property type="entry name" value="PRAI_dom"/>
</dbReference>
<dbReference type="EC" id="5.3.1.24" evidence="16"/>
<dbReference type="InterPro" id="IPR011060">
    <property type="entry name" value="RibuloseP-bd_barrel"/>
</dbReference>
<evidence type="ECO:0000256" key="12">
    <source>
        <dbReference type="ARBA" id="ARBA00023239"/>
    </source>
</evidence>
<feature type="domain" description="Indole-3-glycerol phosphate synthase" evidence="17">
    <location>
        <begin position="7"/>
        <end position="257"/>
    </location>
</feature>
<evidence type="ECO:0000256" key="6">
    <source>
        <dbReference type="ARBA" id="ARBA00009847"/>
    </source>
</evidence>
<gene>
    <name evidence="16" type="primary">trpF</name>
    <name evidence="15" type="synonym">trpC</name>
    <name evidence="19" type="ORF">DC082_02695</name>
</gene>
<dbReference type="CDD" id="cd00331">
    <property type="entry name" value="IGPS"/>
    <property type="match status" value="1"/>
</dbReference>
<comment type="catalytic activity">
    <reaction evidence="1 16">
        <text>N-(5-phospho-beta-D-ribosyl)anthranilate = 1-(2-carboxyphenylamino)-1-deoxy-D-ribulose 5-phosphate</text>
        <dbReference type="Rhea" id="RHEA:21540"/>
        <dbReference type="ChEBI" id="CHEBI:18277"/>
        <dbReference type="ChEBI" id="CHEBI:58613"/>
        <dbReference type="EC" id="5.3.1.24"/>
    </reaction>
</comment>
<dbReference type="RefSeq" id="WP_109235645.1">
    <property type="nucleotide sequence ID" value="NZ_BMXZ01000001.1"/>
</dbReference>
<comment type="function">
    <text evidence="14">Bifunctional enzyme that catalyzes two sequential steps of tryptophan biosynthetic pathway. The first reaction is catalyzed by the isomerase, coded by the TrpF domain; the second reaction is catalyzed by the synthase, coded by the TrpC domain.</text>
</comment>
<keyword evidence="8 15" id="KW-0210">Decarboxylase</keyword>
<evidence type="ECO:0000256" key="10">
    <source>
        <dbReference type="ARBA" id="ARBA00023141"/>
    </source>
</evidence>
<comment type="caution">
    <text evidence="19">The sequence shown here is derived from an EMBL/GenBank/DDBJ whole genome shotgun (WGS) entry which is preliminary data.</text>
</comment>
<evidence type="ECO:0000256" key="9">
    <source>
        <dbReference type="ARBA" id="ARBA00022822"/>
    </source>
</evidence>
<comment type="similarity">
    <text evidence="6">In the C-terminal section; belongs to the TrpF family.</text>
</comment>
<protein>
    <recommendedName>
        <fullName evidence="15 16">Multifunctional fusion protein</fullName>
    </recommendedName>
    <domain>
        <recommendedName>
            <fullName evidence="15">Indole-3-glycerol phosphate synthase</fullName>
            <shortName evidence="15">IGPS</shortName>
            <ecNumber evidence="15">4.1.1.48</ecNumber>
        </recommendedName>
    </domain>
    <domain>
        <recommendedName>
            <fullName evidence="16">N-(5'-phosphoribosyl)anthranilate isomerase</fullName>
            <shortName evidence="16">PRAI</shortName>
            <ecNumber evidence="16">5.3.1.24</ecNumber>
        </recommendedName>
    </domain>
</protein>
<dbReference type="FunFam" id="3.20.20.70:FF:000024">
    <property type="entry name" value="Indole-3-glycerol phosphate synthase"/>
    <property type="match status" value="1"/>
</dbReference>